<dbReference type="GO" id="GO:0006744">
    <property type="term" value="P:ubiquinone biosynthetic process"/>
    <property type="evidence" value="ECO:0007669"/>
    <property type="project" value="TreeGrafter"/>
</dbReference>
<dbReference type="PANTHER" id="PTHR12001:SF69">
    <property type="entry name" value="ALL TRANS-POLYPRENYL-DIPHOSPHATE SYNTHASE PDSS1"/>
    <property type="match status" value="1"/>
</dbReference>
<dbReference type="PROSITE" id="PS00444">
    <property type="entry name" value="POLYPRENYL_SYNTHASE_2"/>
    <property type="match status" value="1"/>
</dbReference>
<evidence type="ECO:0000256" key="3">
    <source>
        <dbReference type="ARBA" id="ARBA00022679"/>
    </source>
</evidence>
<keyword evidence="5" id="KW-0460">Magnesium</keyword>
<gene>
    <name evidence="12" type="ORF">Agabi119p4_11240</name>
</gene>
<evidence type="ECO:0000313" key="13">
    <source>
        <dbReference type="Proteomes" id="UP000629468"/>
    </source>
</evidence>
<evidence type="ECO:0000256" key="5">
    <source>
        <dbReference type="ARBA" id="ARBA00022842"/>
    </source>
</evidence>
<dbReference type="CDD" id="cd00685">
    <property type="entry name" value="Trans_IPPS_HT"/>
    <property type="match status" value="1"/>
</dbReference>
<evidence type="ECO:0000256" key="9">
    <source>
        <dbReference type="ARBA" id="ARBA00032448"/>
    </source>
</evidence>
<dbReference type="SFLD" id="SFLDS00005">
    <property type="entry name" value="Isoprenoid_Synthase_Type_I"/>
    <property type="match status" value="1"/>
</dbReference>
<feature type="region of interest" description="Disordered" evidence="11">
    <location>
        <begin position="124"/>
        <end position="150"/>
    </location>
</feature>
<keyword evidence="3" id="KW-0808">Transferase</keyword>
<organism evidence="12 13">
    <name type="scientific">Agaricus bisporus var. burnettii</name>
    <dbReference type="NCBI Taxonomy" id="192524"/>
    <lineage>
        <taxon>Eukaryota</taxon>
        <taxon>Fungi</taxon>
        <taxon>Dikarya</taxon>
        <taxon>Basidiomycota</taxon>
        <taxon>Agaricomycotina</taxon>
        <taxon>Agaricomycetes</taxon>
        <taxon>Agaricomycetidae</taxon>
        <taxon>Agaricales</taxon>
        <taxon>Agaricineae</taxon>
        <taxon>Agaricaceae</taxon>
        <taxon>Agaricus</taxon>
    </lineage>
</organism>
<keyword evidence="4" id="KW-0479">Metal-binding</keyword>
<dbReference type="AlphaFoldDB" id="A0A8H7C2S0"/>
<comment type="cofactor">
    <cofactor evidence="1">
        <name>Mg(2+)</name>
        <dbReference type="ChEBI" id="CHEBI:18420"/>
    </cofactor>
</comment>
<evidence type="ECO:0000256" key="7">
    <source>
        <dbReference type="ARBA" id="ARBA00032380"/>
    </source>
</evidence>
<reference evidence="12 13" key="1">
    <citation type="journal article" name="Sci. Rep.">
        <title>Telomere-to-telomere assembled and centromere annotated genomes of the two main subspecies of the button mushroom Agaricus bisporus reveal especially polymorphic chromosome ends.</title>
        <authorList>
            <person name="Sonnenberg A.S.M."/>
            <person name="Sedaghat-Telgerd N."/>
            <person name="Lavrijssen B."/>
            <person name="Ohm R.A."/>
            <person name="Hendrickx P.M."/>
            <person name="Scholtmeijer K."/>
            <person name="Baars J.J.P."/>
            <person name="van Peer A."/>
        </authorList>
    </citation>
    <scope>NUCLEOTIDE SEQUENCE [LARGE SCALE GENOMIC DNA]</scope>
    <source>
        <strain evidence="12 13">H119_p4</strain>
    </source>
</reference>
<dbReference type="Proteomes" id="UP000629468">
    <property type="component" value="Unassembled WGS sequence"/>
</dbReference>
<protein>
    <recommendedName>
        <fullName evidence="10">(2E,6E)-farnesyl diphosphate synthase</fullName>
    </recommendedName>
    <alternativeName>
        <fullName evidence="9">Dimethylallyltranstransferase</fullName>
    </alternativeName>
    <alternativeName>
        <fullName evidence="8">Farnesyl diphosphate synthase</fullName>
    </alternativeName>
    <alternativeName>
        <fullName evidence="7">Geranyltranstransferase</fullName>
    </alternativeName>
</protein>
<dbReference type="InterPro" id="IPR008949">
    <property type="entry name" value="Isoprenoid_synthase_dom_sf"/>
</dbReference>
<dbReference type="PROSITE" id="PS00723">
    <property type="entry name" value="POLYPRENYL_SYNTHASE_1"/>
    <property type="match status" value="1"/>
</dbReference>
<comment type="similarity">
    <text evidence="2">Belongs to the FPP/GGPP synthase family.</text>
</comment>
<evidence type="ECO:0000256" key="10">
    <source>
        <dbReference type="ARBA" id="ARBA00032873"/>
    </source>
</evidence>
<evidence type="ECO:0000256" key="11">
    <source>
        <dbReference type="SAM" id="MobiDB-lite"/>
    </source>
</evidence>
<sequence>MMLRSTRVLFQHPRPDPFALLTPHLHHLRTDLLRLLASAHPALTELSQYYFHHPSKQIRPLLVLLLSQATNGLGRNWSLKHWESEHPTAGGRQEELDVPLSPPDILTDYNPHFPNDTSPFRDPFIISSDSSRSQHRAPYPHSVKPPPPSPSQLYTPNTILPTQLRLAQIVEMLHTASLLHDDVIDASTLRRGAPSAPSLFNNKLSVLGGNFILGRASAALARLGDQEVTQLIASIISNLVEGEILQMKDVVQQQQQQQLEEKKLLGGMEKERKKNVKYPDAWNVYLQKTYLKTASLMAKGARSAVVLGGCTEGEIWKEVAYAYGRNLGIAFQLVDDVLDYESASSTLGKPGNADLKLGLATAPALYAWEEHPQMGELIGRKFENQGDVEMAKNLVHRSSAIERTKELALSYVDEAKLVLRELPESEARDALDKKSRSSNKPYTRASTVSSQPISPVAASTSTHELPLPSGKPTTTSTCRAAYIELCKRYHPNVKPRNDWELFLLASTDAKLYGNTNEDFYAYLDKDFQVHHRRRFTDEEINDGRAHAQLEKEAAEILDMPGTLTGLKPSPGDNDDVHTCPIPNSDYSIRMWGTNMETNHEYCIDFIETATGKPINSPFKYELWAVPNKRTPWLPSPTQQLSSLERGFGVKEKDIHPGEEKFLLMEGTACILKRPGMQTVYFEVPVRPRPIADLADLAQYQELDFGFSSMKRCGFCQCCKSIAQDGS</sequence>
<dbReference type="GO" id="GO:0008299">
    <property type="term" value="P:isoprenoid biosynthetic process"/>
    <property type="evidence" value="ECO:0007669"/>
    <property type="project" value="UniProtKB-KW"/>
</dbReference>
<comment type="caution">
    <text evidence="12">The sequence shown here is derived from an EMBL/GenBank/DDBJ whole genome shotgun (WGS) entry which is preliminary data.</text>
</comment>
<evidence type="ECO:0000256" key="2">
    <source>
        <dbReference type="ARBA" id="ARBA00006706"/>
    </source>
</evidence>
<name>A0A8H7C2S0_AGABI</name>
<accession>A0A8H7C2S0</accession>
<dbReference type="SUPFAM" id="SSF48576">
    <property type="entry name" value="Terpenoid synthases"/>
    <property type="match status" value="1"/>
</dbReference>
<proteinExistence type="inferred from homology"/>
<dbReference type="Pfam" id="PF00348">
    <property type="entry name" value="polyprenyl_synt"/>
    <property type="match status" value="1"/>
</dbReference>
<dbReference type="InterPro" id="IPR000092">
    <property type="entry name" value="Polyprenyl_synt"/>
</dbReference>
<evidence type="ECO:0000313" key="12">
    <source>
        <dbReference type="EMBL" id="KAF7760564.1"/>
    </source>
</evidence>
<evidence type="ECO:0000256" key="4">
    <source>
        <dbReference type="ARBA" id="ARBA00022723"/>
    </source>
</evidence>
<dbReference type="EMBL" id="JABXXO010000015">
    <property type="protein sequence ID" value="KAF7760564.1"/>
    <property type="molecule type" value="Genomic_DNA"/>
</dbReference>
<evidence type="ECO:0000256" key="6">
    <source>
        <dbReference type="ARBA" id="ARBA00023229"/>
    </source>
</evidence>
<dbReference type="GO" id="GO:1990234">
    <property type="term" value="C:transferase complex"/>
    <property type="evidence" value="ECO:0007669"/>
    <property type="project" value="TreeGrafter"/>
</dbReference>
<dbReference type="PANTHER" id="PTHR12001">
    <property type="entry name" value="GERANYLGERANYL PYROPHOSPHATE SYNTHASE"/>
    <property type="match status" value="1"/>
</dbReference>
<dbReference type="Gene3D" id="1.10.600.10">
    <property type="entry name" value="Farnesyl Diphosphate Synthase"/>
    <property type="match status" value="1"/>
</dbReference>
<dbReference type="GO" id="GO:0004659">
    <property type="term" value="F:prenyltransferase activity"/>
    <property type="evidence" value="ECO:0007669"/>
    <property type="project" value="InterPro"/>
</dbReference>
<evidence type="ECO:0000256" key="1">
    <source>
        <dbReference type="ARBA" id="ARBA00001946"/>
    </source>
</evidence>
<feature type="compositionally biased region" description="Polar residues" evidence="11">
    <location>
        <begin position="438"/>
        <end position="463"/>
    </location>
</feature>
<keyword evidence="6" id="KW-0414">Isoprene biosynthesis</keyword>
<dbReference type="InterPro" id="IPR033749">
    <property type="entry name" value="Polyprenyl_synt_CS"/>
</dbReference>
<dbReference type="GO" id="GO:0046872">
    <property type="term" value="F:metal ion binding"/>
    <property type="evidence" value="ECO:0007669"/>
    <property type="project" value="UniProtKB-KW"/>
</dbReference>
<feature type="region of interest" description="Disordered" evidence="11">
    <location>
        <begin position="427"/>
        <end position="473"/>
    </location>
</feature>
<evidence type="ECO:0000256" key="8">
    <source>
        <dbReference type="ARBA" id="ARBA00032424"/>
    </source>
</evidence>